<feature type="transmembrane region" description="Helical" evidence="7">
    <location>
        <begin position="331"/>
        <end position="350"/>
    </location>
</feature>
<evidence type="ECO:0000256" key="2">
    <source>
        <dbReference type="ARBA" id="ARBA00022448"/>
    </source>
</evidence>
<feature type="transmembrane region" description="Helical" evidence="7">
    <location>
        <begin position="356"/>
        <end position="382"/>
    </location>
</feature>
<feature type="domain" description="Major facilitator superfamily (MFS) profile" evidence="8">
    <location>
        <begin position="13"/>
        <end position="458"/>
    </location>
</feature>
<evidence type="ECO:0000313" key="9">
    <source>
        <dbReference type="EMBL" id="KIL38102.1"/>
    </source>
</evidence>
<comment type="caution">
    <text evidence="9">The sequence shown here is derived from an EMBL/GenBank/DDBJ whole genome shotgun (WGS) entry which is preliminary data.</text>
</comment>
<keyword evidence="6 7" id="KW-0472">Membrane</keyword>
<dbReference type="RefSeq" id="WP_041051916.1">
    <property type="nucleotide sequence ID" value="NZ_JXAK01000076.1"/>
</dbReference>
<keyword evidence="10" id="KW-1185">Reference proteome</keyword>
<dbReference type="NCBIfam" id="TIGR00711">
    <property type="entry name" value="efflux_EmrB"/>
    <property type="match status" value="1"/>
</dbReference>
<evidence type="ECO:0000256" key="5">
    <source>
        <dbReference type="ARBA" id="ARBA00022989"/>
    </source>
</evidence>
<dbReference type="InterPro" id="IPR004638">
    <property type="entry name" value="EmrB-like"/>
</dbReference>
<evidence type="ECO:0000313" key="10">
    <source>
        <dbReference type="Proteomes" id="UP000031967"/>
    </source>
</evidence>
<dbReference type="SUPFAM" id="SSF103473">
    <property type="entry name" value="MFS general substrate transporter"/>
    <property type="match status" value="1"/>
</dbReference>
<evidence type="ECO:0000256" key="6">
    <source>
        <dbReference type="ARBA" id="ARBA00023136"/>
    </source>
</evidence>
<feature type="transmembrane region" description="Helical" evidence="7">
    <location>
        <begin position="305"/>
        <end position="324"/>
    </location>
</feature>
<feature type="transmembrane region" description="Helical" evidence="7">
    <location>
        <begin position="111"/>
        <end position="130"/>
    </location>
</feature>
<feature type="transmembrane region" description="Helical" evidence="7">
    <location>
        <begin position="12"/>
        <end position="31"/>
    </location>
</feature>
<keyword evidence="3" id="KW-1003">Cell membrane</keyword>
<name>A0ABR5AAU7_9BACL</name>
<dbReference type="EMBL" id="JXAK01000076">
    <property type="protein sequence ID" value="KIL38102.1"/>
    <property type="molecule type" value="Genomic_DNA"/>
</dbReference>
<feature type="transmembrane region" description="Helical" evidence="7">
    <location>
        <begin position="403"/>
        <end position="420"/>
    </location>
</feature>
<feature type="transmembrane region" description="Helical" evidence="7">
    <location>
        <begin position="137"/>
        <end position="159"/>
    </location>
</feature>
<feature type="transmembrane region" description="Helical" evidence="7">
    <location>
        <begin position="270"/>
        <end position="293"/>
    </location>
</feature>
<evidence type="ECO:0000256" key="4">
    <source>
        <dbReference type="ARBA" id="ARBA00022692"/>
    </source>
</evidence>
<feature type="transmembrane region" description="Helical" evidence="7">
    <location>
        <begin position="165"/>
        <end position="185"/>
    </location>
</feature>
<evidence type="ECO:0000256" key="1">
    <source>
        <dbReference type="ARBA" id="ARBA00004651"/>
    </source>
</evidence>
<evidence type="ECO:0000256" key="7">
    <source>
        <dbReference type="SAM" id="Phobius"/>
    </source>
</evidence>
<dbReference type="PANTHER" id="PTHR42718">
    <property type="entry name" value="MAJOR FACILITATOR SUPERFAMILY MULTIDRUG TRANSPORTER MFSC"/>
    <property type="match status" value="1"/>
</dbReference>
<feature type="transmembrane region" description="Helical" evidence="7">
    <location>
        <begin position="229"/>
        <end position="249"/>
    </location>
</feature>
<dbReference type="PROSITE" id="PS50850">
    <property type="entry name" value="MFS"/>
    <property type="match status" value="1"/>
</dbReference>
<evidence type="ECO:0000259" key="8">
    <source>
        <dbReference type="PROSITE" id="PS50850"/>
    </source>
</evidence>
<dbReference type="InterPro" id="IPR020846">
    <property type="entry name" value="MFS_dom"/>
</dbReference>
<keyword evidence="2" id="KW-0813">Transport</keyword>
<protein>
    <recommendedName>
        <fullName evidence="8">Major facilitator superfamily (MFS) profile domain-containing protein</fullName>
    </recommendedName>
</protein>
<keyword evidence="4 7" id="KW-0812">Transmembrane</keyword>
<proteinExistence type="predicted"/>
<evidence type="ECO:0000256" key="3">
    <source>
        <dbReference type="ARBA" id="ARBA00022475"/>
    </source>
</evidence>
<dbReference type="CDD" id="cd17321">
    <property type="entry name" value="MFS_MMR_MDR_like"/>
    <property type="match status" value="1"/>
</dbReference>
<dbReference type="InterPro" id="IPR011701">
    <property type="entry name" value="MFS"/>
</dbReference>
<feature type="transmembrane region" description="Helical" evidence="7">
    <location>
        <begin position="79"/>
        <end position="105"/>
    </location>
</feature>
<feature type="transmembrane region" description="Helical" evidence="7">
    <location>
        <begin position="197"/>
        <end position="217"/>
    </location>
</feature>
<comment type="subcellular location">
    <subcellularLocation>
        <location evidence="1">Cell membrane</location>
        <topology evidence="1">Multi-pass membrane protein</topology>
    </subcellularLocation>
</comment>
<dbReference type="PRINTS" id="PR01036">
    <property type="entry name" value="TCRTETB"/>
</dbReference>
<keyword evidence="5 7" id="KW-1133">Transmembrane helix</keyword>
<reference evidence="9 10" key="1">
    <citation type="submission" date="2014-12" db="EMBL/GenBank/DDBJ databases">
        <title>Draft genome sequence of Paenibacillus kamchatkensis strain B-2647.</title>
        <authorList>
            <person name="Karlyshev A.V."/>
            <person name="Kudryashova E.B."/>
        </authorList>
    </citation>
    <scope>NUCLEOTIDE SEQUENCE [LARGE SCALE GENOMIC DNA]</scope>
    <source>
        <strain evidence="9 10">VKM B-2647</strain>
    </source>
</reference>
<dbReference type="Proteomes" id="UP000031967">
    <property type="component" value="Unassembled WGS sequence"/>
</dbReference>
<feature type="transmembrane region" description="Helical" evidence="7">
    <location>
        <begin position="51"/>
        <end position="70"/>
    </location>
</feature>
<accession>A0ABR5AAU7</accession>
<gene>
    <name evidence="9" type="ORF">SD70_28535</name>
</gene>
<dbReference type="Gene3D" id="1.20.1720.10">
    <property type="entry name" value="Multidrug resistance protein D"/>
    <property type="match status" value="1"/>
</dbReference>
<dbReference type="Gene3D" id="1.20.1250.20">
    <property type="entry name" value="MFS general substrate transporter like domains"/>
    <property type="match status" value="1"/>
</dbReference>
<dbReference type="PANTHER" id="PTHR42718:SF46">
    <property type="entry name" value="BLR6921 PROTEIN"/>
    <property type="match status" value="1"/>
</dbReference>
<feature type="transmembrane region" description="Helical" evidence="7">
    <location>
        <begin position="432"/>
        <end position="453"/>
    </location>
</feature>
<sequence length="468" mass="49286">MAESNVKTNNRWVLFLASIASFMVALDTLVVSTSLSRIRLDLGASIEGLEWTVNAYSLCFAVFLLTAAALGDRFGRRRLFAAGIGVFTVASAACALSESLGWLIAFRAVQGIGAALIMPLSVALLSAAFPPERRAKVLGVFSGVTGLAVLAGPVVGGAVAEGLAWQWIFWLNVPIGLLIILPVWSRIGESFGTNTALDIRGLLLATGGALGLVWGLIRSNSAGWNSLEVLSTLAVGILLTILFVNWELGTREPMLPMRLFRSRAFLIGNAANFLLNTSLVSALFFLAQYLQIALGYGPLDAGLRMLPWTATLFFVAPVAGNLVNRIGERPLIVFGLLLQSLGMMWIGLIADPGTAYVKFIAPLIVAGFGVSMVQPTSMSAVVGSVAPSEVGKASGAFNMLRQLGGVFGIAIIATVFTANGNYSSAQSFNAGFAPAISISSALSMAGALVAIGLPRRRKVPINHEREKA</sequence>
<dbReference type="Pfam" id="PF07690">
    <property type="entry name" value="MFS_1"/>
    <property type="match status" value="1"/>
</dbReference>
<dbReference type="InterPro" id="IPR036259">
    <property type="entry name" value="MFS_trans_sf"/>
</dbReference>
<organism evidence="9 10">
    <name type="scientific">Gordoniibacillus kamchatkensis</name>
    <dbReference type="NCBI Taxonomy" id="1590651"/>
    <lineage>
        <taxon>Bacteria</taxon>
        <taxon>Bacillati</taxon>
        <taxon>Bacillota</taxon>
        <taxon>Bacilli</taxon>
        <taxon>Bacillales</taxon>
        <taxon>Paenibacillaceae</taxon>
        <taxon>Gordoniibacillus</taxon>
    </lineage>
</organism>